<evidence type="ECO:0000256" key="2">
    <source>
        <dbReference type="ARBA" id="ARBA00022741"/>
    </source>
</evidence>
<reference evidence="7" key="1">
    <citation type="journal article" date="2019" name="Int. J. Syst. Evol. Microbiol.">
        <title>The Global Catalogue of Microorganisms (GCM) 10K type strain sequencing project: providing services to taxonomists for standard genome sequencing and annotation.</title>
        <authorList>
            <consortium name="The Broad Institute Genomics Platform"/>
            <consortium name="The Broad Institute Genome Sequencing Center for Infectious Disease"/>
            <person name="Wu L."/>
            <person name="Ma J."/>
        </authorList>
    </citation>
    <scope>NUCLEOTIDE SEQUENCE [LARGE SCALE GENOMIC DNA]</scope>
    <source>
        <strain evidence="7">CCUG 51308</strain>
    </source>
</reference>
<accession>A0ABW2ILF3</accession>
<dbReference type="InterPro" id="IPR050611">
    <property type="entry name" value="ABCF"/>
</dbReference>
<dbReference type="PROSITE" id="PS50893">
    <property type="entry name" value="ABC_TRANSPORTER_2"/>
    <property type="match status" value="2"/>
</dbReference>
<keyword evidence="1" id="KW-0677">Repeat</keyword>
<dbReference type="InterPro" id="IPR027417">
    <property type="entry name" value="P-loop_NTPase"/>
</dbReference>
<feature type="region of interest" description="Disordered" evidence="4">
    <location>
        <begin position="525"/>
        <end position="609"/>
    </location>
</feature>
<feature type="compositionally biased region" description="Basic and acidic residues" evidence="4">
    <location>
        <begin position="599"/>
        <end position="608"/>
    </location>
</feature>
<dbReference type="SMART" id="SM00382">
    <property type="entry name" value="AAA"/>
    <property type="match status" value="2"/>
</dbReference>
<dbReference type="PANTHER" id="PTHR19211">
    <property type="entry name" value="ATP-BINDING TRANSPORT PROTEIN-RELATED"/>
    <property type="match status" value="1"/>
</dbReference>
<comment type="caution">
    <text evidence="6">The sequence shown here is derived from an EMBL/GenBank/DDBJ whole genome shotgun (WGS) entry which is preliminary data.</text>
</comment>
<feature type="compositionally biased region" description="Polar residues" evidence="4">
    <location>
        <begin position="550"/>
        <end position="571"/>
    </location>
</feature>
<dbReference type="SUPFAM" id="SSF52540">
    <property type="entry name" value="P-loop containing nucleoside triphosphate hydrolases"/>
    <property type="match status" value="2"/>
</dbReference>
<evidence type="ECO:0000256" key="3">
    <source>
        <dbReference type="ARBA" id="ARBA00022840"/>
    </source>
</evidence>
<dbReference type="InterPro" id="IPR003593">
    <property type="entry name" value="AAA+_ATPase"/>
</dbReference>
<feature type="compositionally biased region" description="Basic and acidic residues" evidence="4">
    <location>
        <begin position="577"/>
        <end position="592"/>
    </location>
</feature>
<keyword evidence="2" id="KW-0547">Nucleotide-binding</keyword>
<dbReference type="Gene3D" id="3.40.50.300">
    <property type="entry name" value="P-loop containing nucleotide triphosphate hydrolases"/>
    <property type="match status" value="2"/>
</dbReference>
<dbReference type="Pfam" id="PF12848">
    <property type="entry name" value="ABC_tran_Xtn"/>
    <property type="match status" value="1"/>
</dbReference>
<keyword evidence="7" id="KW-1185">Reference proteome</keyword>
<keyword evidence="3 6" id="KW-0067">ATP-binding</keyword>
<dbReference type="InterPro" id="IPR017871">
    <property type="entry name" value="ABC_transporter-like_CS"/>
</dbReference>
<protein>
    <submittedName>
        <fullName evidence="6">ATP-binding cassette domain-containing protein</fullName>
    </submittedName>
</protein>
<dbReference type="InterPro" id="IPR032781">
    <property type="entry name" value="ABC_tran_Xtn"/>
</dbReference>
<dbReference type="GO" id="GO:0005524">
    <property type="term" value="F:ATP binding"/>
    <property type="evidence" value="ECO:0007669"/>
    <property type="project" value="UniProtKB-KW"/>
</dbReference>
<dbReference type="InterPro" id="IPR003439">
    <property type="entry name" value="ABC_transporter-like_ATP-bd"/>
</dbReference>
<feature type="domain" description="ABC transporter" evidence="5">
    <location>
        <begin position="2"/>
        <end position="245"/>
    </location>
</feature>
<dbReference type="EMBL" id="JBHTBR010000005">
    <property type="protein sequence ID" value="MFC7291762.1"/>
    <property type="molecule type" value="Genomic_DNA"/>
</dbReference>
<dbReference type="Proteomes" id="UP001596492">
    <property type="component" value="Unassembled WGS sequence"/>
</dbReference>
<feature type="domain" description="ABC transporter" evidence="5">
    <location>
        <begin position="313"/>
        <end position="529"/>
    </location>
</feature>
<evidence type="ECO:0000313" key="7">
    <source>
        <dbReference type="Proteomes" id="UP001596492"/>
    </source>
</evidence>
<dbReference type="Pfam" id="PF00005">
    <property type="entry name" value="ABC_tran"/>
    <property type="match status" value="2"/>
</dbReference>
<sequence length="668" mass="73530">MLQISDLTFAIQGRPLFENANALIASGWKVGLVGRNGTGKSTLLRIIREEIAKPSADSPIKLNQGARLGWVAQEVAASDQTILDVVLACDEERHALMQESETATDPDRIGEIHMRLADIDAWTAESRAAEVLMGLGFTNDDLSRATREFSGGWRMRAAIAGVLFSEPDLLLLDEPTNYLDLEGAAWLEGYIRKYQHTVLIVSHDRDLLNRCVTHTIALEHQKLSLCVGGYDAWMKKRAEQVEQLQSQKAKQDKNKAHLQAFVDRFKAKASKARQAQSRVKMLEKMQDVTIPIEERCAPFNFPGPKDELAPPLLELRDADLGYGEDAKILSDVTLRMDPDDRIAIVGTNGQGKTTLVKSIAKLLPLMAGDVIGAKSIQIGYFSQDQMDELRMGETVLDHIRHALPKDTAVPRQRAVAAAMGFPHEKVETKVEKLSGGEKVRLLLGLTAMEAPHILILDEPTSHLDIDSREALIYGLNDYPGAVLLITHDVYLAEATADSLWLVKDGRAKPYDGDINDYRKLVMQADRAPAAHNADKSEKKSKNSKKPNGTDIPNTNVVSKPEPTSTTPTNTKPAALTKAERDEQKRRASEARKAAAPLKRKAEQAEKALENAQAKIAKIDEELAGPAPSSDRLVELMKERAAQEAIAETSEMDWLEALDAYETAVSEAG</sequence>
<organism evidence="6 7">
    <name type="scientific">Hirschia litorea</name>
    <dbReference type="NCBI Taxonomy" id="1199156"/>
    <lineage>
        <taxon>Bacteria</taxon>
        <taxon>Pseudomonadati</taxon>
        <taxon>Pseudomonadota</taxon>
        <taxon>Alphaproteobacteria</taxon>
        <taxon>Hyphomonadales</taxon>
        <taxon>Hyphomonadaceae</taxon>
        <taxon>Hirschia</taxon>
    </lineage>
</organism>
<dbReference type="PANTHER" id="PTHR19211:SF14">
    <property type="entry name" value="ATP-BINDING CASSETTE SUB-FAMILY F MEMBER 1"/>
    <property type="match status" value="1"/>
</dbReference>
<evidence type="ECO:0000313" key="6">
    <source>
        <dbReference type="EMBL" id="MFC7291762.1"/>
    </source>
</evidence>
<proteinExistence type="predicted"/>
<name>A0ABW2ILF3_9PROT</name>
<gene>
    <name evidence="6" type="ORF">ACFQS8_09065</name>
</gene>
<dbReference type="PROSITE" id="PS00211">
    <property type="entry name" value="ABC_TRANSPORTER_1"/>
    <property type="match status" value="2"/>
</dbReference>
<evidence type="ECO:0000256" key="1">
    <source>
        <dbReference type="ARBA" id="ARBA00022737"/>
    </source>
</evidence>
<evidence type="ECO:0000256" key="4">
    <source>
        <dbReference type="SAM" id="MobiDB-lite"/>
    </source>
</evidence>
<evidence type="ECO:0000259" key="5">
    <source>
        <dbReference type="PROSITE" id="PS50893"/>
    </source>
</evidence>
<dbReference type="RefSeq" id="WP_382167004.1">
    <property type="nucleotide sequence ID" value="NZ_JBHTBR010000005.1"/>
</dbReference>
<dbReference type="CDD" id="cd03221">
    <property type="entry name" value="ABCF_EF-3"/>
    <property type="match status" value="2"/>
</dbReference>